<dbReference type="Gene3D" id="1.10.10.10">
    <property type="entry name" value="Winged helix-like DNA-binding domain superfamily/Winged helix DNA-binding domain"/>
    <property type="match status" value="1"/>
</dbReference>
<dbReference type="SUPFAM" id="SSF46785">
    <property type="entry name" value="Winged helix' DNA-binding domain"/>
    <property type="match status" value="1"/>
</dbReference>
<sequence>MEFRELECFVVLSEELHFARTAERLYLSPGRVSQLMRSLETRIGGRLFERTSRRVRLTPLGERFLADLRPSYDGLADAVRRAKAAAREVTGRLRVGFLATPTEVVTGSVRAFERRYPECEVELVEIPLSDPFGKLRAGQVDLAFTLLPVNEPDLATGEGLNEVGYQLGVSIRHPLAARPGIAAEELANVPLIGMDGPAPRTWRERIAPSVTPSGRPIPRAGTVATSQEGLTQVALDRGGMLFCAPTAAHHRRPDVSFVPVAGLSPSVMGLAWVKAAETAAVLAFDEAAVGHAHRMESLVA</sequence>
<comment type="caution">
    <text evidence="6">The sequence shown here is derived from an EMBL/GenBank/DDBJ whole genome shotgun (WGS) entry which is preliminary data.</text>
</comment>
<dbReference type="InterPro" id="IPR036388">
    <property type="entry name" value="WH-like_DNA-bd_sf"/>
</dbReference>
<evidence type="ECO:0000256" key="4">
    <source>
        <dbReference type="ARBA" id="ARBA00023163"/>
    </source>
</evidence>
<accession>A0ABR9M3D1</accession>
<comment type="similarity">
    <text evidence="1">Belongs to the LysR transcriptional regulatory family.</text>
</comment>
<evidence type="ECO:0000313" key="6">
    <source>
        <dbReference type="EMBL" id="MBE1587130.1"/>
    </source>
</evidence>
<reference evidence="6 7" key="1">
    <citation type="submission" date="2020-10" db="EMBL/GenBank/DDBJ databases">
        <title>Sequencing the genomes of 1000 actinobacteria strains.</title>
        <authorList>
            <person name="Klenk H.-P."/>
        </authorList>
    </citation>
    <scope>NUCLEOTIDE SEQUENCE [LARGE SCALE GENOMIC DNA]</scope>
    <source>
        <strain evidence="6 7">DSM 43173</strain>
    </source>
</reference>
<keyword evidence="2" id="KW-0805">Transcription regulation</keyword>
<dbReference type="PROSITE" id="PS50931">
    <property type="entry name" value="HTH_LYSR"/>
    <property type="match status" value="1"/>
</dbReference>
<dbReference type="SUPFAM" id="SSF53850">
    <property type="entry name" value="Periplasmic binding protein-like II"/>
    <property type="match status" value="1"/>
</dbReference>
<dbReference type="RefSeq" id="WP_192787579.1">
    <property type="nucleotide sequence ID" value="NZ_JADBEK010000001.1"/>
</dbReference>
<dbReference type="InterPro" id="IPR036390">
    <property type="entry name" value="WH_DNA-bd_sf"/>
</dbReference>
<proteinExistence type="inferred from homology"/>
<dbReference type="PANTHER" id="PTHR30346:SF0">
    <property type="entry name" value="HCA OPERON TRANSCRIPTIONAL ACTIVATOR HCAR"/>
    <property type="match status" value="1"/>
</dbReference>
<protein>
    <submittedName>
        <fullName evidence="6">DNA-binding transcriptional LysR family regulator</fullName>
    </submittedName>
</protein>
<evidence type="ECO:0000259" key="5">
    <source>
        <dbReference type="PROSITE" id="PS50931"/>
    </source>
</evidence>
<evidence type="ECO:0000313" key="7">
    <source>
        <dbReference type="Proteomes" id="UP000633509"/>
    </source>
</evidence>
<evidence type="ECO:0000256" key="1">
    <source>
        <dbReference type="ARBA" id="ARBA00009437"/>
    </source>
</evidence>
<organism evidence="6 7">
    <name type="scientific">Nonomuraea angiospora</name>
    <dbReference type="NCBI Taxonomy" id="46172"/>
    <lineage>
        <taxon>Bacteria</taxon>
        <taxon>Bacillati</taxon>
        <taxon>Actinomycetota</taxon>
        <taxon>Actinomycetes</taxon>
        <taxon>Streptosporangiales</taxon>
        <taxon>Streptosporangiaceae</taxon>
        <taxon>Nonomuraea</taxon>
    </lineage>
</organism>
<dbReference type="GO" id="GO:0003677">
    <property type="term" value="F:DNA binding"/>
    <property type="evidence" value="ECO:0007669"/>
    <property type="project" value="UniProtKB-KW"/>
</dbReference>
<dbReference type="EMBL" id="JADBEK010000001">
    <property type="protein sequence ID" value="MBE1587130.1"/>
    <property type="molecule type" value="Genomic_DNA"/>
</dbReference>
<dbReference type="Gene3D" id="3.40.190.10">
    <property type="entry name" value="Periplasmic binding protein-like II"/>
    <property type="match status" value="2"/>
</dbReference>
<keyword evidence="3 6" id="KW-0238">DNA-binding</keyword>
<dbReference type="CDD" id="cd08414">
    <property type="entry name" value="PBP2_LTTR_aromatics_like"/>
    <property type="match status" value="1"/>
</dbReference>
<dbReference type="Pfam" id="PF00126">
    <property type="entry name" value="HTH_1"/>
    <property type="match status" value="1"/>
</dbReference>
<name>A0ABR9M3D1_9ACTN</name>
<dbReference type="InterPro" id="IPR005119">
    <property type="entry name" value="LysR_subst-bd"/>
</dbReference>
<keyword evidence="4" id="KW-0804">Transcription</keyword>
<feature type="domain" description="HTH lysR-type" evidence="5">
    <location>
        <begin position="1"/>
        <end position="58"/>
    </location>
</feature>
<gene>
    <name evidence="6" type="ORF">H4W80_005388</name>
</gene>
<dbReference type="Pfam" id="PF03466">
    <property type="entry name" value="LysR_substrate"/>
    <property type="match status" value="1"/>
</dbReference>
<evidence type="ECO:0000256" key="3">
    <source>
        <dbReference type="ARBA" id="ARBA00023125"/>
    </source>
</evidence>
<keyword evidence="7" id="KW-1185">Reference proteome</keyword>
<dbReference type="PANTHER" id="PTHR30346">
    <property type="entry name" value="TRANSCRIPTIONAL DUAL REGULATOR HCAR-RELATED"/>
    <property type="match status" value="1"/>
</dbReference>
<dbReference type="InterPro" id="IPR000847">
    <property type="entry name" value="LysR_HTH_N"/>
</dbReference>
<evidence type="ECO:0000256" key="2">
    <source>
        <dbReference type="ARBA" id="ARBA00023015"/>
    </source>
</evidence>
<dbReference type="Proteomes" id="UP000633509">
    <property type="component" value="Unassembled WGS sequence"/>
</dbReference>